<dbReference type="Proteomes" id="UP001343257">
    <property type="component" value="Unassembled WGS sequence"/>
</dbReference>
<dbReference type="EMBL" id="JARTLD010000028">
    <property type="protein sequence ID" value="MED5017908.1"/>
    <property type="molecule type" value="Genomic_DNA"/>
</dbReference>
<sequence length="63" mass="7201">MANKWTVFEFLKSRTLATGHIPTRQELNSEFADLDQDEIEGGIQEFGSRIGRWGRQESVAMQS</sequence>
<reference evidence="1 2" key="1">
    <citation type="submission" date="2023-03" db="EMBL/GenBank/DDBJ databases">
        <title>Bacillus Genome Sequencing.</title>
        <authorList>
            <person name="Dunlap C."/>
        </authorList>
    </citation>
    <scope>NUCLEOTIDE SEQUENCE [LARGE SCALE GENOMIC DNA]</scope>
    <source>
        <strain evidence="1 2">NRS-52</strain>
    </source>
</reference>
<comment type="caution">
    <text evidence="1">The sequence shown here is derived from an EMBL/GenBank/DDBJ whole genome shotgun (WGS) entry which is preliminary data.</text>
</comment>
<evidence type="ECO:0000313" key="1">
    <source>
        <dbReference type="EMBL" id="MED5017908.1"/>
    </source>
</evidence>
<organism evidence="1 2">
    <name type="scientific">Paenibacillus chibensis</name>
    <dbReference type="NCBI Taxonomy" id="59846"/>
    <lineage>
        <taxon>Bacteria</taxon>
        <taxon>Bacillati</taxon>
        <taxon>Bacillota</taxon>
        <taxon>Bacilli</taxon>
        <taxon>Bacillales</taxon>
        <taxon>Paenibacillaceae</taxon>
        <taxon>Paenibacillus</taxon>
    </lineage>
</organism>
<protein>
    <submittedName>
        <fullName evidence="1">Uncharacterized protein</fullName>
    </submittedName>
</protein>
<keyword evidence="2" id="KW-1185">Reference proteome</keyword>
<name>A0ABU6PSP3_9BACL</name>
<dbReference type="RefSeq" id="WP_328277883.1">
    <property type="nucleotide sequence ID" value="NZ_JARTLD010000028.1"/>
</dbReference>
<accession>A0ABU6PSP3</accession>
<proteinExistence type="predicted"/>
<gene>
    <name evidence="1" type="ORF">P9847_11400</name>
</gene>
<evidence type="ECO:0000313" key="2">
    <source>
        <dbReference type="Proteomes" id="UP001343257"/>
    </source>
</evidence>